<name>H2YNT5_CIOSA</name>
<dbReference type="GeneTree" id="ENSGT00940000155571"/>
<evidence type="ECO:0000256" key="1">
    <source>
        <dbReference type="ARBA" id="ARBA00022786"/>
    </source>
</evidence>
<proteinExistence type="predicted"/>
<organism evidence="4 5">
    <name type="scientific">Ciona savignyi</name>
    <name type="common">Pacific transparent sea squirt</name>
    <dbReference type="NCBI Taxonomy" id="51511"/>
    <lineage>
        <taxon>Eukaryota</taxon>
        <taxon>Metazoa</taxon>
        <taxon>Chordata</taxon>
        <taxon>Tunicata</taxon>
        <taxon>Ascidiacea</taxon>
        <taxon>Phlebobranchia</taxon>
        <taxon>Cionidae</taxon>
        <taxon>Ciona</taxon>
    </lineage>
</organism>
<accession>H2YNT5</accession>
<dbReference type="InParanoid" id="H2YNT5"/>
<feature type="domain" description="USP" evidence="3">
    <location>
        <begin position="9"/>
        <end position="335"/>
    </location>
</feature>
<evidence type="ECO:0000313" key="4">
    <source>
        <dbReference type="Ensembl" id="ENSCSAVP00000006993.1"/>
    </source>
</evidence>
<dbReference type="Gene3D" id="3.90.70.10">
    <property type="entry name" value="Cysteine proteinases"/>
    <property type="match status" value="1"/>
</dbReference>
<dbReference type="InterPro" id="IPR038765">
    <property type="entry name" value="Papain-like_cys_pep_sf"/>
</dbReference>
<evidence type="ECO:0000313" key="5">
    <source>
        <dbReference type="Proteomes" id="UP000007875"/>
    </source>
</evidence>
<dbReference type="PANTHER" id="PTHR22975:SF9">
    <property type="entry name" value="ECHINUS SPLICE FORM 3"/>
    <property type="match status" value="1"/>
</dbReference>
<keyword evidence="1" id="KW-0833">Ubl conjugation pathway</keyword>
<dbReference type="SUPFAM" id="SSF54001">
    <property type="entry name" value="Cysteine proteinases"/>
    <property type="match status" value="1"/>
</dbReference>
<sequence length="346" mass="38687">SSSSVVANKGLLNKPGDNNCFLNSAIQVLWHLDVFRKNFRQLNGHSCMGASCIFCALKDIFQQFQYSKDEALPPTLLRSALAETFQQQSRFQLGLMDDAAECFVSAITYVSTMVIHMVTLAKLQVTYAPLPHCIPHQKFGLSLVEQCVCQCGATSEPLTFIEMVHYVSASALREEDVAMRIRYGTSDQKFGRVVRVASSWGDMRSCPSDCGAQIEMRKVLMNCPDVVSIGIVWDSAEPQVKDIISLVHALGTTLKLTDLFHTVVDERALRADLYLVGMVCYYGKHYSTFFFHTKLRKWVYFDDAQVSEVGKRWSNVISKCIKGHHQPLLLLYSNPNSSSISTSSAP</sequence>
<evidence type="ECO:0000259" key="3">
    <source>
        <dbReference type="PROSITE" id="PS50235"/>
    </source>
</evidence>
<protein>
    <recommendedName>
        <fullName evidence="3">USP domain-containing protein</fullName>
    </recommendedName>
</protein>
<dbReference type="InterPro" id="IPR028889">
    <property type="entry name" value="USP"/>
</dbReference>
<evidence type="ECO:0000256" key="2">
    <source>
        <dbReference type="ARBA" id="ARBA00022801"/>
    </source>
</evidence>
<dbReference type="Pfam" id="PF00443">
    <property type="entry name" value="UCH"/>
    <property type="match status" value="1"/>
</dbReference>
<dbReference type="HOGENOM" id="CLU_033868_0_0_1"/>
<keyword evidence="2" id="KW-0378">Hydrolase</keyword>
<dbReference type="GO" id="GO:0004843">
    <property type="term" value="F:cysteine-type deubiquitinase activity"/>
    <property type="evidence" value="ECO:0007669"/>
    <property type="project" value="InterPro"/>
</dbReference>
<dbReference type="AlphaFoldDB" id="H2YNT5"/>
<reference evidence="4" key="3">
    <citation type="submission" date="2025-09" db="UniProtKB">
        <authorList>
            <consortium name="Ensembl"/>
        </authorList>
    </citation>
    <scope>IDENTIFICATION</scope>
</reference>
<dbReference type="PANTHER" id="PTHR22975">
    <property type="entry name" value="UBIQUITIN SPECIFIC PROTEINASE"/>
    <property type="match status" value="1"/>
</dbReference>
<dbReference type="GO" id="GO:0016579">
    <property type="term" value="P:protein deubiquitination"/>
    <property type="evidence" value="ECO:0007669"/>
    <property type="project" value="InterPro"/>
</dbReference>
<dbReference type="Proteomes" id="UP000007875">
    <property type="component" value="Unassembled WGS sequence"/>
</dbReference>
<dbReference type="MEROPS" id="C19.080"/>
<dbReference type="InterPro" id="IPR052398">
    <property type="entry name" value="Ubiquitin_hydrolase_53/54"/>
</dbReference>
<keyword evidence="5" id="KW-1185">Reference proteome</keyword>
<dbReference type="STRING" id="51511.ENSCSAVP00000006993"/>
<reference evidence="4" key="2">
    <citation type="submission" date="2025-08" db="UniProtKB">
        <authorList>
            <consortium name="Ensembl"/>
        </authorList>
    </citation>
    <scope>IDENTIFICATION</scope>
</reference>
<dbReference type="PROSITE" id="PS50235">
    <property type="entry name" value="USP_3"/>
    <property type="match status" value="1"/>
</dbReference>
<dbReference type="InterPro" id="IPR001394">
    <property type="entry name" value="Peptidase_C19_UCH"/>
</dbReference>
<dbReference type="Ensembl" id="ENSCSAVT00000007083.1">
    <property type="protein sequence ID" value="ENSCSAVP00000006993.1"/>
    <property type="gene ID" value="ENSCSAVG00000004183.1"/>
</dbReference>
<dbReference type="OMA" id="CCISRSA"/>
<reference evidence="5" key="1">
    <citation type="submission" date="2003-08" db="EMBL/GenBank/DDBJ databases">
        <authorList>
            <person name="Birren B."/>
            <person name="Nusbaum C."/>
            <person name="Abebe A."/>
            <person name="Abouelleil A."/>
            <person name="Adekoya E."/>
            <person name="Ait-zahra M."/>
            <person name="Allen N."/>
            <person name="Allen T."/>
            <person name="An P."/>
            <person name="Anderson M."/>
            <person name="Anderson S."/>
            <person name="Arachchi H."/>
            <person name="Armbruster J."/>
            <person name="Bachantsang P."/>
            <person name="Baldwin J."/>
            <person name="Barry A."/>
            <person name="Bayul T."/>
            <person name="Blitshsteyn B."/>
            <person name="Bloom T."/>
            <person name="Blye J."/>
            <person name="Boguslavskiy L."/>
            <person name="Borowsky M."/>
            <person name="Boukhgalter B."/>
            <person name="Brunache A."/>
            <person name="Butler J."/>
            <person name="Calixte N."/>
            <person name="Calvo S."/>
            <person name="Camarata J."/>
            <person name="Campo K."/>
            <person name="Chang J."/>
            <person name="Cheshatsang Y."/>
            <person name="Citroen M."/>
            <person name="Collymore A."/>
            <person name="Considine T."/>
            <person name="Cook A."/>
            <person name="Cooke P."/>
            <person name="Corum B."/>
            <person name="Cuomo C."/>
            <person name="David R."/>
            <person name="Dawoe T."/>
            <person name="Degray S."/>
            <person name="Dodge S."/>
            <person name="Dooley K."/>
            <person name="Dorje P."/>
            <person name="Dorjee K."/>
            <person name="Dorris L."/>
            <person name="Duffey N."/>
            <person name="Dupes A."/>
            <person name="Elkins T."/>
            <person name="Engels R."/>
            <person name="Erickson J."/>
            <person name="Farina A."/>
            <person name="Faro S."/>
            <person name="Ferreira P."/>
            <person name="Fischer H."/>
            <person name="Fitzgerald M."/>
            <person name="Foley K."/>
            <person name="Gage D."/>
            <person name="Galagan J."/>
            <person name="Gearin G."/>
            <person name="Gnerre S."/>
            <person name="Gnirke A."/>
            <person name="Goyette A."/>
            <person name="Graham J."/>
            <person name="Grandbois E."/>
            <person name="Gyaltsen K."/>
            <person name="Hafez N."/>
            <person name="Hagopian D."/>
            <person name="Hagos B."/>
            <person name="Hall J."/>
            <person name="Hatcher B."/>
            <person name="Heller A."/>
            <person name="Higgins H."/>
            <person name="Honan T."/>
            <person name="Horn A."/>
            <person name="Houde N."/>
            <person name="Hughes L."/>
            <person name="Hulme W."/>
            <person name="Husby E."/>
            <person name="Iliev I."/>
            <person name="Jaffe D."/>
            <person name="Jones C."/>
            <person name="Kamal M."/>
            <person name="Kamat A."/>
            <person name="Kamvysselis M."/>
            <person name="Karlsson E."/>
            <person name="Kells C."/>
            <person name="Kieu A."/>
            <person name="Kisner P."/>
            <person name="Kodira C."/>
            <person name="Kulbokas E."/>
            <person name="Labutti K."/>
            <person name="Lama D."/>
            <person name="Landers T."/>
            <person name="Leger J."/>
            <person name="Levine S."/>
            <person name="Lewis D."/>
            <person name="Lewis T."/>
            <person name="Lindblad-toh K."/>
            <person name="Liu X."/>
            <person name="Lokyitsang T."/>
            <person name="Lokyitsang Y."/>
            <person name="Lucien O."/>
            <person name="Lui A."/>
            <person name="Ma L.J."/>
            <person name="Mabbitt R."/>
            <person name="Macdonald J."/>
            <person name="Maclean C."/>
            <person name="Major J."/>
            <person name="Manning J."/>
            <person name="Marabella R."/>
            <person name="Maru K."/>
            <person name="Matthews C."/>
            <person name="Mauceli E."/>
            <person name="Mccarthy M."/>
            <person name="Mcdonough S."/>
            <person name="Mcghee T."/>
            <person name="Meldrim J."/>
            <person name="Meneus L."/>
            <person name="Mesirov J."/>
            <person name="Mihalev A."/>
            <person name="Mihova T."/>
            <person name="Mikkelsen T."/>
            <person name="Mlenga V."/>
            <person name="Moru K."/>
            <person name="Mozes J."/>
            <person name="Mulrain L."/>
            <person name="Munson G."/>
            <person name="Naylor J."/>
            <person name="Newes C."/>
            <person name="Nguyen C."/>
            <person name="Nguyen N."/>
            <person name="Nguyen T."/>
            <person name="Nicol R."/>
            <person name="Nielsen C."/>
            <person name="Nizzari M."/>
            <person name="Norbu C."/>
            <person name="Norbu N."/>
            <person name="O'donnell P."/>
            <person name="Okoawo O."/>
            <person name="O'leary S."/>
            <person name="Omotosho B."/>
            <person name="O'neill K."/>
            <person name="Osman S."/>
            <person name="Parker S."/>
            <person name="Perrin D."/>
            <person name="Phunkhang P."/>
            <person name="Piqani B."/>
            <person name="Purcell S."/>
            <person name="Rachupka T."/>
            <person name="Ramasamy U."/>
            <person name="Rameau R."/>
            <person name="Ray V."/>
            <person name="Raymond C."/>
            <person name="Retta R."/>
            <person name="Richardson S."/>
            <person name="Rise C."/>
            <person name="Rodriguez J."/>
            <person name="Rogers J."/>
            <person name="Rogov P."/>
            <person name="Rutman M."/>
            <person name="Schupbach R."/>
            <person name="Seaman C."/>
            <person name="Settipalli S."/>
            <person name="Sharpe T."/>
            <person name="Sheridan J."/>
            <person name="Sherpa N."/>
            <person name="Shi J."/>
            <person name="Smirnov S."/>
            <person name="Smith C."/>
            <person name="Sougnez C."/>
            <person name="Spencer B."/>
            <person name="Stalker J."/>
            <person name="Stange-thomann N."/>
            <person name="Stavropoulos S."/>
            <person name="Stetson K."/>
            <person name="Stone C."/>
            <person name="Stone S."/>
            <person name="Stubbs M."/>
            <person name="Talamas J."/>
            <person name="Tchuinga P."/>
            <person name="Tenzing P."/>
            <person name="Tesfaye S."/>
            <person name="Theodore J."/>
            <person name="Thoulutsang Y."/>
            <person name="Topham K."/>
            <person name="Towey S."/>
            <person name="Tsamla T."/>
            <person name="Tsomo N."/>
            <person name="Vallee D."/>
            <person name="Vassiliev H."/>
            <person name="Venkataraman V."/>
            <person name="Vinson J."/>
            <person name="Vo A."/>
            <person name="Wade C."/>
            <person name="Wang S."/>
            <person name="Wangchuk T."/>
            <person name="Wangdi T."/>
            <person name="Whittaker C."/>
            <person name="Wilkinson J."/>
            <person name="Wu Y."/>
            <person name="Wyman D."/>
            <person name="Yadav S."/>
            <person name="Yang S."/>
            <person name="Yang X."/>
            <person name="Yeager S."/>
            <person name="Yee E."/>
            <person name="Young G."/>
            <person name="Zainoun J."/>
            <person name="Zembeck L."/>
            <person name="Zimmer A."/>
            <person name="Zody M."/>
            <person name="Lander E."/>
        </authorList>
    </citation>
    <scope>NUCLEOTIDE SEQUENCE [LARGE SCALE GENOMIC DNA]</scope>
</reference>
<dbReference type="eggNOG" id="KOG1887">
    <property type="taxonomic scope" value="Eukaryota"/>
</dbReference>